<dbReference type="SUPFAM" id="SSF52047">
    <property type="entry name" value="RNI-like"/>
    <property type="match status" value="1"/>
</dbReference>
<dbReference type="Gene3D" id="3.80.10.10">
    <property type="entry name" value="Ribonuclease Inhibitor"/>
    <property type="match status" value="1"/>
</dbReference>
<gene>
    <name evidence="1" type="ORF">WN55_03748</name>
</gene>
<proteinExistence type="predicted"/>
<name>A0A154PL91_DUFNO</name>
<dbReference type="Proteomes" id="UP000076502">
    <property type="component" value="Unassembled WGS sequence"/>
</dbReference>
<accession>A0A154PL91</accession>
<dbReference type="AlphaFoldDB" id="A0A154PL91"/>
<sequence>MDDTTYTDTSLVFFSTEVPQMHNFFTFHTKHWLEYLKKKYITYAQNRMYKENLKLGSDLASAKCVLKREAIDLKGFPIQFETIDTICNLFQLRWMSLRGCKTINDWAMDKIVAEFPALEYLDVSECINVTERGLEALYKLPNLKKLIITNFYHTAAFELTCVMLEDINSYLKCEIREPEKKLLPDE</sequence>
<protein>
    <submittedName>
        <fullName evidence="1">ATP synthase subunit s-like protein</fullName>
    </submittedName>
</protein>
<dbReference type="OrthoDB" id="1708588at2759"/>
<dbReference type="SMART" id="SM00367">
    <property type="entry name" value="LRR_CC"/>
    <property type="match status" value="1"/>
</dbReference>
<reference evidence="1 2" key="1">
    <citation type="submission" date="2015-07" db="EMBL/GenBank/DDBJ databases">
        <title>The genome of Dufourea novaeangliae.</title>
        <authorList>
            <person name="Pan H."/>
            <person name="Kapheim K."/>
        </authorList>
    </citation>
    <scope>NUCLEOTIDE SEQUENCE [LARGE SCALE GENOMIC DNA]</scope>
    <source>
        <strain evidence="1">0120121106</strain>
        <tissue evidence="1">Whole body</tissue>
    </source>
</reference>
<dbReference type="STRING" id="178035.A0A154PL91"/>
<keyword evidence="2" id="KW-1185">Reference proteome</keyword>
<dbReference type="EMBL" id="KQ434943">
    <property type="protein sequence ID" value="KZC12234.1"/>
    <property type="molecule type" value="Genomic_DNA"/>
</dbReference>
<dbReference type="InterPro" id="IPR032675">
    <property type="entry name" value="LRR_dom_sf"/>
</dbReference>
<evidence type="ECO:0000313" key="1">
    <source>
        <dbReference type="EMBL" id="KZC12234.1"/>
    </source>
</evidence>
<dbReference type="InterPro" id="IPR006553">
    <property type="entry name" value="Leu-rich_rpt_Cys-con_subtyp"/>
</dbReference>
<organism evidence="1 2">
    <name type="scientific">Dufourea novaeangliae</name>
    <name type="common">Sweat bee</name>
    <dbReference type="NCBI Taxonomy" id="178035"/>
    <lineage>
        <taxon>Eukaryota</taxon>
        <taxon>Metazoa</taxon>
        <taxon>Ecdysozoa</taxon>
        <taxon>Arthropoda</taxon>
        <taxon>Hexapoda</taxon>
        <taxon>Insecta</taxon>
        <taxon>Pterygota</taxon>
        <taxon>Neoptera</taxon>
        <taxon>Endopterygota</taxon>
        <taxon>Hymenoptera</taxon>
        <taxon>Apocrita</taxon>
        <taxon>Aculeata</taxon>
        <taxon>Apoidea</taxon>
        <taxon>Anthophila</taxon>
        <taxon>Halictidae</taxon>
        <taxon>Rophitinae</taxon>
        <taxon>Dufourea</taxon>
    </lineage>
</organism>
<evidence type="ECO:0000313" key="2">
    <source>
        <dbReference type="Proteomes" id="UP000076502"/>
    </source>
</evidence>